<dbReference type="InterPro" id="IPR023213">
    <property type="entry name" value="CAT-like_dom_sf"/>
</dbReference>
<dbReference type="Pfam" id="PF00501">
    <property type="entry name" value="AMP-binding"/>
    <property type="match status" value="2"/>
</dbReference>
<dbReference type="Gene3D" id="3.40.50.12780">
    <property type="entry name" value="N-terminal domain of ligase-like"/>
    <property type="match status" value="1"/>
</dbReference>
<dbReference type="InterPro" id="IPR000873">
    <property type="entry name" value="AMP-dep_synth/lig_dom"/>
</dbReference>
<comment type="catalytic activity">
    <reaction evidence="6">
        <text>acetyl-CoA + n malonyl-CoA + 2n NADPH + 2n H(+) = a long-chain fatty acid + (n+1) CoA + n CO2 + 2n NADP(+).</text>
        <dbReference type="EC" id="2.3.1.85"/>
    </reaction>
</comment>
<dbReference type="PROSITE" id="PS00012">
    <property type="entry name" value="PHOSPHOPANTETHEINE"/>
    <property type="match status" value="1"/>
</dbReference>
<dbReference type="SUPFAM" id="SSF47336">
    <property type="entry name" value="ACP-like"/>
    <property type="match status" value="2"/>
</dbReference>
<dbReference type="GO" id="GO:0004312">
    <property type="term" value="F:fatty acid synthase activity"/>
    <property type="evidence" value="ECO:0007669"/>
    <property type="project" value="UniProtKB-EC"/>
</dbReference>
<protein>
    <recommendedName>
        <fullName evidence="2">Fatty acid synthase</fullName>
        <ecNumber evidence="1">2.3.1.85</ecNumber>
    </recommendedName>
</protein>
<dbReference type="Gene3D" id="3.30.300.30">
    <property type="match status" value="1"/>
</dbReference>
<dbReference type="Gene3D" id="3.40.50.980">
    <property type="match status" value="2"/>
</dbReference>
<evidence type="ECO:0000256" key="3">
    <source>
        <dbReference type="ARBA" id="ARBA00022450"/>
    </source>
</evidence>
<dbReference type="GO" id="GO:0043041">
    <property type="term" value="P:amino acid activation for nonribosomal peptide biosynthetic process"/>
    <property type="evidence" value="ECO:0007669"/>
    <property type="project" value="TreeGrafter"/>
</dbReference>
<dbReference type="PANTHER" id="PTHR45527:SF1">
    <property type="entry name" value="FATTY ACID SYNTHASE"/>
    <property type="match status" value="1"/>
</dbReference>
<evidence type="ECO:0000256" key="2">
    <source>
        <dbReference type="ARBA" id="ARBA00018769"/>
    </source>
</evidence>
<dbReference type="Gene3D" id="3.30.559.30">
    <property type="entry name" value="Nonribosomal peptide synthetase, condensation domain"/>
    <property type="match status" value="3"/>
</dbReference>
<dbReference type="InterPro" id="IPR020845">
    <property type="entry name" value="AMP-binding_CS"/>
</dbReference>
<dbReference type="Gene3D" id="2.30.38.10">
    <property type="entry name" value="Luciferase, Domain 3"/>
    <property type="match status" value="1"/>
</dbReference>
<dbReference type="InterPro" id="IPR001242">
    <property type="entry name" value="Condensation_dom"/>
</dbReference>
<dbReference type="PROSITE" id="PS00455">
    <property type="entry name" value="AMP_BINDING"/>
    <property type="match status" value="2"/>
</dbReference>
<name>W2TM63_NECAM</name>
<dbReference type="GO" id="GO:0005737">
    <property type="term" value="C:cytoplasm"/>
    <property type="evidence" value="ECO:0007669"/>
    <property type="project" value="TreeGrafter"/>
</dbReference>
<evidence type="ECO:0000256" key="6">
    <source>
        <dbReference type="ARBA" id="ARBA00044883"/>
    </source>
</evidence>
<dbReference type="GO" id="GO:0031177">
    <property type="term" value="F:phosphopantetheine binding"/>
    <property type="evidence" value="ECO:0007669"/>
    <property type="project" value="InterPro"/>
</dbReference>
<dbReference type="InterPro" id="IPR020806">
    <property type="entry name" value="PKS_PP-bd"/>
</dbReference>
<feature type="domain" description="Carrier" evidence="7">
    <location>
        <begin position="751"/>
        <end position="826"/>
    </location>
</feature>
<keyword evidence="5" id="KW-0436">Ligase</keyword>
<keyword evidence="9" id="KW-1185">Reference proteome</keyword>
<dbReference type="Pfam" id="PF00668">
    <property type="entry name" value="Condensation"/>
    <property type="match status" value="2"/>
</dbReference>
<dbReference type="EMBL" id="KI658372">
    <property type="protein sequence ID" value="ETN82828.1"/>
    <property type="molecule type" value="Genomic_DNA"/>
</dbReference>
<evidence type="ECO:0000313" key="8">
    <source>
        <dbReference type="EMBL" id="ETN82828.1"/>
    </source>
</evidence>
<dbReference type="Proteomes" id="UP000053676">
    <property type="component" value="Unassembled WGS sequence"/>
</dbReference>
<keyword evidence="3" id="KW-0596">Phosphopantetheine</keyword>
<dbReference type="GO" id="GO:0044550">
    <property type="term" value="P:secondary metabolite biosynthetic process"/>
    <property type="evidence" value="ECO:0007669"/>
    <property type="project" value="TreeGrafter"/>
</dbReference>
<dbReference type="PROSITE" id="PS50075">
    <property type="entry name" value="CARRIER"/>
    <property type="match status" value="2"/>
</dbReference>
<dbReference type="OrthoDB" id="5865901at2759"/>
<accession>W2TM63</accession>
<evidence type="ECO:0000256" key="4">
    <source>
        <dbReference type="ARBA" id="ARBA00022553"/>
    </source>
</evidence>
<evidence type="ECO:0000313" key="9">
    <source>
        <dbReference type="Proteomes" id="UP000053676"/>
    </source>
</evidence>
<evidence type="ECO:0000256" key="5">
    <source>
        <dbReference type="ARBA" id="ARBA00022598"/>
    </source>
</evidence>
<dbReference type="InterPro" id="IPR042099">
    <property type="entry name" value="ANL_N_sf"/>
</dbReference>
<evidence type="ECO:0000256" key="1">
    <source>
        <dbReference type="ARBA" id="ARBA00012873"/>
    </source>
</evidence>
<proteinExistence type="predicted"/>
<reference evidence="9" key="1">
    <citation type="journal article" date="2014" name="Nat. Genet.">
        <title>Genome of the human hookworm Necator americanus.</title>
        <authorList>
            <person name="Tang Y.T."/>
            <person name="Gao X."/>
            <person name="Rosa B.A."/>
            <person name="Abubucker S."/>
            <person name="Hallsworth-Pepin K."/>
            <person name="Martin J."/>
            <person name="Tyagi R."/>
            <person name="Heizer E."/>
            <person name="Zhang X."/>
            <person name="Bhonagiri-Palsikar V."/>
            <person name="Minx P."/>
            <person name="Warren W.C."/>
            <person name="Wang Q."/>
            <person name="Zhan B."/>
            <person name="Hotez P.J."/>
            <person name="Sternberg P.W."/>
            <person name="Dougall A."/>
            <person name="Gaze S.T."/>
            <person name="Mulvenna J."/>
            <person name="Sotillo J."/>
            <person name="Ranganathan S."/>
            <person name="Rabelo E.M."/>
            <person name="Wilson R.K."/>
            <person name="Felgner P.L."/>
            <person name="Bethony J."/>
            <person name="Hawdon J.M."/>
            <person name="Gasser R.B."/>
            <person name="Loukas A."/>
            <person name="Mitreva M."/>
        </authorList>
    </citation>
    <scope>NUCLEOTIDE SEQUENCE [LARGE SCALE GENOMIC DNA]</scope>
</reference>
<dbReference type="SMART" id="SM00823">
    <property type="entry name" value="PKS_PP"/>
    <property type="match status" value="2"/>
</dbReference>
<dbReference type="SUPFAM" id="SSF56801">
    <property type="entry name" value="Acetyl-CoA synthetase-like"/>
    <property type="match status" value="2"/>
</dbReference>
<dbReference type="Gene3D" id="1.10.1200.10">
    <property type="entry name" value="ACP-like"/>
    <property type="match status" value="2"/>
</dbReference>
<dbReference type="STRING" id="51031.W2TM63"/>
<gene>
    <name evidence="8" type="ORF">NECAME_17626</name>
</gene>
<dbReference type="InterPro" id="IPR045851">
    <property type="entry name" value="AMP-bd_C_sf"/>
</dbReference>
<dbReference type="InterPro" id="IPR006162">
    <property type="entry name" value="Ppantetheine_attach_site"/>
</dbReference>
<evidence type="ECO:0000259" key="7">
    <source>
        <dbReference type="PROSITE" id="PS50075"/>
    </source>
</evidence>
<keyword evidence="4" id="KW-0597">Phosphoprotein</keyword>
<dbReference type="GO" id="GO:0016874">
    <property type="term" value="F:ligase activity"/>
    <property type="evidence" value="ECO:0007669"/>
    <property type="project" value="UniProtKB-KW"/>
</dbReference>
<dbReference type="KEGG" id="nai:NECAME_17626"/>
<dbReference type="EC" id="2.3.1.85" evidence="1"/>
<dbReference type="SUPFAM" id="SSF52777">
    <property type="entry name" value="CoA-dependent acyltransferases"/>
    <property type="match status" value="5"/>
</dbReference>
<sequence>AMLVVQDLARKGHSLDLQSFFSLRTAEKIAEMLQQRSGHSKKAKNRTDQPLTIETHEIPLSSQQRRLWFLAQMYPERDSYIIRIRIDMEGEMKLDRLREAFQMVLMANPMARSVVPNASQDPSFIVMSGTECFHALTQEEVADPQIDGNSLIVTRLWKKNCNDCEFDLRIHHIISDGRSLAIVGEDLAKAYNGEKLPMKDVIFENPEHFDSMEFWRDYLVGYNLCPVGSEGDSRVVEAEAGYVDVDLSFVDELKIDKFCSIHKCTMYHIIVMAYVHTMRMTYDIDDFVVGTAVANRTPENIDIVGLFVNTIPLRFKEEFTDFHRQLRYTVSQILAAMDHQSTPLAKIIEETDCRPLLLVTDMNLDPMEVPILPPKIDRIVRYSFLNLCRSTYESLAYLIYTSGTTGAPKGVCISHQSVLNMLEHATRNYHFRPGIRVLQFTKSSFDASISNTFGALLNGGFLSIRDEEADVVEDLSSRLPIAVLHMTPIVMDIFDDHDLERLEDVEKWSFGGETISERTLHRMLGRGNRLIQLYGPTEATCYQTLLDMKVGHESICLGPIISNVSYGLCSFKNHQIHRHKFGQLFCGGENIARGYIGRNEAGFVANPLQTLKDKALARNSRIYLVGDEVKCDRAGYLYFFGRKDDQLKIKGYRVQLSEIDAAAKSQNVVENAVSVIQKDMTEANHIVLYYTGQEAQSSELEKSLAQNLPRYMIPSMIIHLEKFPVTSSGKVDKAELTKRCDINSCLNRPAEPRNNIEEVVLKCYRNVLKNEDLTVSSDFFQSGGHSLLAVKLVNDLQKSLNVVVPLMQVFVFPRVKDLAEYLVSTKGIQTRESKERLHPDDRPTPSQTTLLRSYRNKQIRMLYDIRLTVTLRKDIDRSILRNVLSSLPMIHPSLRTRFTKNGRTFAGEVWSGTECYQNLSEEIGHGLDPFLKPPFAVSFKENQLMMIINHIITDGHSMQLIVDSMMRLLNEKQLRMDNGLLFHSWLLQQFDKHRTEDVKFWQEELQNFVFNQLPTTRPRLITSTNEAGFFDIHVPNLWPTVNSWIIQHSCTPFASLLALFSRVLQSLSYEPALPVAIGFPVNLRTQQYFNSIGYGIGTVMVAEDTRGTLAEVIRKVAMHKFPKKIQPSFVHQALLYVIQKHESLRTVFYEIEGELKQMVLSMTDAYIHLTVEHSQDLRKSVAQVWTQPLELHNKTLVEAVLYDTADSFVALLRMHHIISDAWSTKILEEDLGEIIGKLESGILPAVHRQKHTYREYCEKKELPACVDDKYIENLIRAQDLPLFPSEAKVNVVSFEFPQENAHYWAAHRGISIFVGFLDILARSFVEHYGLSSINIGCPYANRTTKTRNVLGCFLNNIVFYIDKTKDGENSYQTLQIHVYFNCRYDLEYNVEDSGELLDLLPMRSEFPIEVDLDKRSDDYRVTFRIQESALNSAWKEFVDSFRARIVEETSPQTQRLTLAQLNRPVSRILETVLRAAQKTLGTSVVNQSDNFFTAGGNSLQAIAFVEMIEEELNVEIDISDVYDLRSFSELALRIEAIAEPQQQKTVISEPHVNSIVYALNSDEQSHQKPRQRLIVGTKPSNVADIPSIDLTTFLSKCSLMYASKAALCEPESVRLTYSELLSSLEAQAFSIRNSFCQRNGIILTPDTIIPVLGQRSSLTIMKCLSVLIAGAAYLPIDIDTPAARIKMLFEESGADCYIGPSLSNAIIIPLELKNNLKIRGQNLRSGNTRGDMAYVIYTSGTTGTPKGACIKHEAVTERLANFCDWCAYLHSICSCEHSLFRHSVLLIEVYVGVKKIL</sequence>
<dbReference type="InterPro" id="IPR036736">
    <property type="entry name" value="ACP-like_sf"/>
</dbReference>
<dbReference type="Gene3D" id="3.30.559.10">
    <property type="entry name" value="Chloramphenicol acetyltransferase-like domain"/>
    <property type="match status" value="3"/>
</dbReference>
<feature type="non-terminal residue" evidence="8">
    <location>
        <position position="1"/>
    </location>
</feature>
<feature type="domain" description="Carrier" evidence="7">
    <location>
        <begin position="1463"/>
        <end position="1538"/>
    </location>
</feature>
<dbReference type="Pfam" id="PF00550">
    <property type="entry name" value="PP-binding"/>
    <property type="match status" value="2"/>
</dbReference>
<dbReference type="PANTHER" id="PTHR45527">
    <property type="entry name" value="NONRIBOSOMAL PEPTIDE SYNTHETASE"/>
    <property type="match status" value="1"/>
</dbReference>
<organism evidence="8 9">
    <name type="scientific">Necator americanus</name>
    <name type="common">Human hookworm</name>
    <dbReference type="NCBI Taxonomy" id="51031"/>
    <lineage>
        <taxon>Eukaryota</taxon>
        <taxon>Metazoa</taxon>
        <taxon>Ecdysozoa</taxon>
        <taxon>Nematoda</taxon>
        <taxon>Chromadorea</taxon>
        <taxon>Rhabditida</taxon>
        <taxon>Rhabditina</taxon>
        <taxon>Rhabditomorpha</taxon>
        <taxon>Strongyloidea</taxon>
        <taxon>Ancylostomatidae</taxon>
        <taxon>Bunostominae</taxon>
        <taxon>Necator</taxon>
    </lineage>
</organism>
<dbReference type="InterPro" id="IPR009081">
    <property type="entry name" value="PP-bd_ACP"/>
</dbReference>